<dbReference type="InterPro" id="IPR020103">
    <property type="entry name" value="PsdUridine_synth_cat_dom_sf"/>
</dbReference>
<dbReference type="InterPro" id="IPR006224">
    <property type="entry name" value="PsdUridine_synth_RluA-like_CS"/>
</dbReference>
<evidence type="ECO:0000256" key="1">
    <source>
        <dbReference type="ARBA" id="ARBA00022694"/>
    </source>
</evidence>
<proteinExistence type="predicted"/>
<dbReference type="PANTHER" id="PTHR21600:SF56">
    <property type="entry name" value="TRNA PSEUDOURIDINE SYNTHASE C"/>
    <property type="match status" value="1"/>
</dbReference>
<protein>
    <recommendedName>
        <fullName evidence="6">tRNA pseudouridine synthase C</fullName>
        <ecNumber evidence="5">5.4.99.26</ecNumber>
    </recommendedName>
    <alternativeName>
        <fullName evidence="8">tRNA pseudouridine(65) synthase</fullName>
    </alternativeName>
    <alternativeName>
        <fullName evidence="9">tRNA pseudouridylate synthase C</fullName>
    </alternativeName>
    <alternativeName>
        <fullName evidence="7">tRNA-uridine isomerase C</fullName>
    </alternativeName>
</protein>
<name>A0ABQ1HKL8_9GAMM</name>
<dbReference type="PROSITE" id="PS01129">
    <property type="entry name" value="PSI_RLU"/>
    <property type="match status" value="1"/>
</dbReference>
<keyword evidence="12" id="KW-1185">Reference proteome</keyword>
<keyword evidence="1" id="KW-0819">tRNA processing</keyword>
<organism evidence="11 12">
    <name type="scientific">Arenimonas soli</name>
    <dbReference type="NCBI Taxonomy" id="2269504"/>
    <lineage>
        <taxon>Bacteria</taxon>
        <taxon>Pseudomonadati</taxon>
        <taxon>Pseudomonadota</taxon>
        <taxon>Gammaproteobacteria</taxon>
        <taxon>Lysobacterales</taxon>
        <taxon>Lysobacteraceae</taxon>
        <taxon>Arenimonas</taxon>
    </lineage>
</organism>
<dbReference type="PANTHER" id="PTHR21600">
    <property type="entry name" value="MITOCHONDRIAL RNA PSEUDOURIDINE SYNTHASE"/>
    <property type="match status" value="1"/>
</dbReference>
<evidence type="ECO:0000256" key="6">
    <source>
        <dbReference type="ARBA" id="ARBA00040675"/>
    </source>
</evidence>
<dbReference type="InterPro" id="IPR050188">
    <property type="entry name" value="RluA_PseudoU_synthase"/>
</dbReference>
<feature type="domain" description="Pseudouridine synthase RsuA/RluA-like" evidence="10">
    <location>
        <begin position="16"/>
        <end position="166"/>
    </location>
</feature>
<comment type="function">
    <text evidence="4">Responsible for synthesis of pseudouridine from uracil-65 in transfer RNAs.</text>
</comment>
<dbReference type="EMBL" id="BMKC01000002">
    <property type="protein sequence ID" value="GGA80325.1"/>
    <property type="molecule type" value="Genomic_DNA"/>
</dbReference>
<evidence type="ECO:0000313" key="12">
    <source>
        <dbReference type="Proteomes" id="UP000623419"/>
    </source>
</evidence>
<dbReference type="EC" id="5.4.99.26" evidence="5"/>
<evidence type="ECO:0000259" key="10">
    <source>
        <dbReference type="Pfam" id="PF00849"/>
    </source>
</evidence>
<dbReference type="Pfam" id="PF00849">
    <property type="entry name" value="PseudoU_synth_2"/>
    <property type="match status" value="1"/>
</dbReference>
<dbReference type="Proteomes" id="UP000623419">
    <property type="component" value="Unassembled WGS sequence"/>
</dbReference>
<evidence type="ECO:0000256" key="2">
    <source>
        <dbReference type="ARBA" id="ARBA00023235"/>
    </source>
</evidence>
<evidence type="ECO:0000256" key="4">
    <source>
        <dbReference type="ARBA" id="ARBA00037670"/>
    </source>
</evidence>
<evidence type="ECO:0000256" key="9">
    <source>
        <dbReference type="ARBA" id="ARBA00043049"/>
    </source>
</evidence>
<gene>
    <name evidence="11" type="ORF">GCM10011521_18250</name>
</gene>
<accession>A0ABQ1HKL8</accession>
<comment type="catalytic activity">
    <reaction evidence="3">
        <text>uridine(65) in tRNA = pseudouridine(65) in tRNA</text>
        <dbReference type="Rhea" id="RHEA:42536"/>
        <dbReference type="Rhea" id="RHEA-COMP:10103"/>
        <dbReference type="Rhea" id="RHEA-COMP:10104"/>
        <dbReference type="ChEBI" id="CHEBI:65314"/>
        <dbReference type="ChEBI" id="CHEBI:65315"/>
        <dbReference type="EC" id="5.4.99.26"/>
    </reaction>
</comment>
<reference evidence="12" key="1">
    <citation type="journal article" date="2019" name="Int. J. Syst. Evol. Microbiol.">
        <title>The Global Catalogue of Microorganisms (GCM) 10K type strain sequencing project: providing services to taxonomists for standard genome sequencing and annotation.</title>
        <authorList>
            <consortium name="The Broad Institute Genomics Platform"/>
            <consortium name="The Broad Institute Genome Sequencing Center for Infectious Disease"/>
            <person name="Wu L."/>
            <person name="Ma J."/>
        </authorList>
    </citation>
    <scope>NUCLEOTIDE SEQUENCE [LARGE SCALE GENOMIC DNA]</scope>
    <source>
        <strain evidence="12">CGMCC 1.15905</strain>
    </source>
</reference>
<evidence type="ECO:0000256" key="7">
    <source>
        <dbReference type="ARBA" id="ARBA00041803"/>
    </source>
</evidence>
<sequence length="234" mass="26129">MFSDPISVVYADEWLAVVNKPAGLMVHDSKLARGETDFAADRLREQFGRPVFLVHRLDRATSGCLLLAFDRDSASALGRSLMAEQFRKDYLAVCRGWPAPPEGVIEHALDGGPGKPVKKPAVTDYRTLASTEVDWPSQQHPSSRYALLCCSPRTGRFRQIRRHLKHVHHHLVGDTSHGDGRHNLAFRMRGVHRMLLHAWRLEFPHPADGTRREVTAPLDAEFGKALALLGLPAP</sequence>
<dbReference type="SUPFAM" id="SSF55120">
    <property type="entry name" value="Pseudouridine synthase"/>
    <property type="match status" value="1"/>
</dbReference>
<comment type="caution">
    <text evidence="11">The sequence shown here is derived from an EMBL/GenBank/DDBJ whole genome shotgun (WGS) entry which is preliminary data.</text>
</comment>
<dbReference type="InterPro" id="IPR006145">
    <property type="entry name" value="PsdUridine_synth_RsuA/RluA"/>
</dbReference>
<evidence type="ECO:0000256" key="8">
    <source>
        <dbReference type="ARBA" id="ARBA00041975"/>
    </source>
</evidence>
<keyword evidence="2" id="KW-0413">Isomerase</keyword>
<dbReference type="Gene3D" id="3.30.2350.10">
    <property type="entry name" value="Pseudouridine synthase"/>
    <property type="match status" value="1"/>
</dbReference>
<evidence type="ECO:0000256" key="5">
    <source>
        <dbReference type="ARBA" id="ARBA00038943"/>
    </source>
</evidence>
<evidence type="ECO:0000256" key="3">
    <source>
        <dbReference type="ARBA" id="ARBA00036607"/>
    </source>
</evidence>
<evidence type="ECO:0000313" key="11">
    <source>
        <dbReference type="EMBL" id="GGA80325.1"/>
    </source>
</evidence>
<dbReference type="RefSeq" id="WP_188663420.1">
    <property type="nucleotide sequence ID" value="NZ_BMKC01000002.1"/>
</dbReference>